<gene>
    <name evidence="1" type="ORF">B9Z19DRAFT_1126338</name>
</gene>
<sequence length="107" mass="11928">MPSTKYGSPIWDFHRASPNKVNGVEFGEVGGVCTVLLHDGRRLSADFVVVAQDEGYDRESRIEEVLSWVLKNGEQFNIVLLALDDIPKGSATTIEGNVDEMREIYND</sequence>
<proteinExistence type="predicted"/>
<dbReference type="EMBL" id="NESQ01000111">
    <property type="protein sequence ID" value="PUU78649.1"/>
    <property type="molecule type" value="Genomic_DNA"/>
</dbReference>
<name>A0A2T6ZT28_TUBBO</name>
<dbReference type="AlphaFoldDB" id="A0A2T6ZT28"/>
<keyword evidence="2" id="KW-1185">Reference proteome</keyword>
<dbReference type="STRING" id="42251.A0A2T6ZT28"/>
<evidence type="ECO:0000313" key="1">
    <source>
        <dbReference type="EMBL" id="PUU78649.1"/>
    </source>
</evidence>
<comment type="caution">
    <text evidence="1">The sequence shown here is derived from an EMBL/GenBank/DDBJ whole genome shotgun (WGS) entry which is preliminary data.</text>
</comment>
<evidence type="ECO:0000313" key="2">
    <source>
        <dbReference type="Proteomes" id="UP000244722"/>
    </source>
</evidence>
<reference evidence="1 2" key="1">
    <citation type="submission" date="2017-04" db="EMBL/GenBank/DDBJ databases">
        <title>Draft genome sequence of Tuber borchii Vittad., a whitish edible truffle.</title>
        <authorList>
            <consortium name="DOE Joint Genome Institute"/>
            <person name="Murat C."/>
            <person name="Kuo A."/>
            <person name="Barry K.W."/>
            <person name="Clum A."/>
            <person name="Dockter R.B."/>
            <person name="Fauchery L."/>
            <person name="Iotti M."/>
            <person name="Kohler A."/>
            <person name="Labutti K."/>
            <person name="Lindquist E.A."/>
            <person name="Lipzen A."/>
            <person name="Ohm R.A."/>
            <person name="Wang M."/>
            <person name="Grigoriev I.V."/>
            <person name="Zambonelli A."/>
            <person name="Martin F.M."/>
        </authorList>
    </citation>
    <scope>NUCLEOTIDE SEQUENCE [LARGE SCALE GENOMIC DNA]</scope>
    <source>
        <strain evidence="1 2">Tbo3840</strain>
    </source>
</reference>
<dbReference type="Proteomes" id="UP000244722">
    <property type="component" value="Unassembled WGS sequence"/>
</dbReference>
<protein>
    <submittedName>
        <fullName evidence="1">Uncharacterized protein</fullName>
    </submittedName>
</protein>
<organism evidence="1 2">
    <name type="scientific">Tuber borchii</name>
    <name type="common">White truffle</name>
    <dbReference type="NCBI Taxonomy" id="42251"/>
    <lineage>
        <taxon>Eukaryota</taxon>
        <taxon>Fungi</taxon>
        <taxon>Dikarya</taxon>
        <taxon>Ascomycota</taxon>
        <taxon>Pezizomycotina</taxon>
        <taxon>Pezizomycetes</taxon>
        <taxon>Pezizales</taxon>
        <taxon>Tuberaceae</taxon>
        <taxon>Tuber</taxon>
    </lineage>
</organism>
<accession>A0A2T6ZT28</accession>